<evidence type="ECO:0000313" key="1">
    <source>
        <dbReference type="EMBL" id="VTS38731.1"/>
    </source>
</evidence>
<dbReference type="RefSeq" id="WP_143952591.1">
    <property type="nucleotide sequence ID" value="NZ_CABEHV010000004.1"/>
</dbReference>
<protein>
    <submittedName>
        <fullName evidence="1">Uncharacterized protein</fullName>
    </submittedName>
</protein>
<organism evidence="1 2">
    <name type="scientific">Streptococcus mitis</name>
    <dbReference type="NCBI Taxonomy" id="28037"/>
    <lineage>
        <taxon>Bacteria</taxon>
        <taxon>Bacillati</taxon>
        <taxon>Bacillota</taxon>
        <taxon>Bacilli</taxon>
        <taxon>Lactobacillales</taxon>
        <taxon>Streptococcaceae</taxon>
        <taxon>Streptococcus</taxon>
        <taxon>Streptococcus mitis group</taxon>
    </lineage>
</organism>
<name>A0A4U9ZHX0_STRMT</name>
<reference evidence="1 2" key="1">
    <citation type="submission" date="2019-05" db="EMBL/GenBank/DDBJ databases">
        <authorList>
            <consortium name="Pathogen Informatics"/>
        </authorList>
    </citation>
    <scope>NUCLEOTIDE SEQUENCE [LARGE SCALE GENOMIC DNA]</scope>
    <source>
        <strain evidence="1 2">NCTC11189</strain>
    </source>
</reference>
<accession>A0A4U9ZHX0</accession>
<dbReference type="Proteomes" id="UP000387692">
    <property type="component" value="Unassembled WGS sequence"/>
</dbReference>
<dbReference type="AlphaFoldDB" id="A0A4U9ZHX0"/>
<evidence type="ECO:0000313" key="2">
    <source>
        <dbReference type="Proteomes" id="UP000387692"/>
    </source>
</evidence>
<dbReference type="EMBL" id="CABEHV010000004">
    <property type="protein sequence ID" value="VTS38731.1"/>
    <property type="molecule type" value="Genomic_DNA"/>
</dbReference>
<sequence length="317" mass="37392">MQNNISCFEVLIELYEENKALQNELRIIVHDIEILKQYIYYWKSYKLLRDIREAFIPRNFSSSNKRGFVEDYCGEGKKPDWKVFSVKGTTKFVISLLFQKIKVESETITDMLEGTVDDFFEDKQSELSELYLTQQDQGLIRSCLAFANEYKAIKGKNTRYSIFELSSEQLDDMKSFLLKFLMYSQDEIDFDIDYSTLEQYLNKANFLNILEELTVSLIDSKNSSEEQTNIWQIMLFLAKLRIAVTDSGPLQPREITKDKGRNNFLEFSTKMTLNELKFETEKLQKELELLFAPLLDSRFIRSSLYEFFFECQGNLTK</sequence>
<proteinExistence type="predicted"/>
<gene>
    <name evidence="1" type="ORF">NCTC11189_01459</name>
</gene>